<evidence type="ECO:0000313" key="2">
    <source>
        <dbReference type="EMBL" id="MBE0459501.1"/>
    </source>
</evidence>
<dbReference type="InterPro" id="IPR050834">
    <property type="entry name" value="Glycosyltransf_2"/>
</dbReference>
<dbReference type="Pfam" id="PF00535">
    <property type="entry name" value="Glycos_transf_2"/>
    <property type="match status" value="1"/>
</dbReference>
<sequence length="289" mass="33121">MDNELISVYIPTHNRSALLKRALNSALNQSYKNVEIIVVDDGSKDDTKEIIQHYLNRHNNIIYLRHEQPKGACAARNYAISAAKGKYITGLDDDDEFLPHHLETLFNAFDDSYAFVASSLLEDVGGSIMKHSLDCGIISLNSLLHYNKVGNQVFTLTSRMREINGFDESFPAFQDYDTWVRLVSTYGDCKKLKTATYIWHTGHEQGRITNDNKKRLEAVNMFLFKHSRKMSNAHKSSNYILVTKIERNSLSLIDLLRHINLYNYKMAISLFINSNLPVLGSKWRKLKGK</sequence>
<proteinExistence type="predicted"/>
<comment type="caution">
    <text evidence="2">The sequence shown here is derived from an EMBL/GenBank/DDBJ whole genome shotgun (WGS) entry which is preliminary data.</text>
</comment>
<protein>
    <submittedName>
        <fullName evidence="2">Glycosyltransferase</fullName>
    </submittedName>
</protein>
<accession>A0ABR9FRN6</accession>
<feature type="domain" description="Glycosyltransferase 2-like" evidence="1">
    <location>
        <begin position="7"/>
        <end position="119"/>
    </location>
</feature>
<evidence type="ECO:0000259" key="1">
    <source>
        <dbReference type="Pfam" id="PF00535"/>
    </source>
</evidence>
<keyword evidence="3" id="KW-1185">Reference proteome</keyword>
<dbReference type="Proteomes" id="UP000707245">
    <property type="component" value="Unassembled WGS sequence"/>
</dbReference>
<dbReference type="PANTHER" id="PTHR43685">
    <property type="entry name" value="GLYCOSYLTRANSFERASE"/>
    <property type="match status" value="1"/>
</dbReference>
<dbReference type="Gene3D" id="3.90.550.10">
    <property type="entry name" value="Spore Coat Polysaccharide Biosynthesis Protein SpsA, Chain A"/>
    <property type="match status" value="1"/>
</dbReference>
<dbReference type="CDD" id="cd00761">
    <property type="entry name" value="Glyco_tranf_GTA_type"/>
    <property type="match status" value="1"/>
</dbReference>
<dbReference type="SUPFAM" id="SSF53448">
    <property type="entry name" value="Nucleotide-diphospho-sugar transferases"/>
    <property type="match status" value="1"/>
</dbReference>
<dbReference type="InterPro" id="IPR001173">
    <property type="entry name" value="Glyco_trans_2-like"/>
</dbReference>
<evidence type="ECO:0000313" key="3">
    <source>
        <dbReference type="Proteomes" id="UP000707245"/>
    </source>
</evidence>
<dbReference type="EMBL" id="RRZA01000084">
    <property type="protein sequence ID" value="MBE0459501.1"/>
    <property type="molecule type" value="Genomic_DNA"/>
</dbReference>
<organism evidence="2 3">
    <name type="scientific">Pseudoalteromonas prydzensis</name>
    <dbReference type="NCBI Taxonomy" id="182141"/>
    <lineage>
        <taxon>Bacteria</taxon>
        <taxon>Pseudomonadati</taxon>
        <taxon>Pseudomonadota</taxon>
        <taxon>Gammaproteobacteria</taxon>
        <taxon>Alteromonadales</taxon>
        <taxon>Pseudoalteromonadaceae</taxon>
        <taxon>Pseudoalteromonas</taxon>
    </lineage>
</organism>
<name>A0ABR9FRN6_9GAMM</name>
<dbReference type="PANTHER" id="PTHR43685:SF11">
    <property type="entry name" value="GLYCOSYLTRANSFERASE TAGX-RELATED"/>
    <property type="match status" value="1"/>
</dbReference>
<dbReference type="RefSeq" id="WP_192542887.1">
    <property type="nucleotide sequence ID" value="NZ_RRZA01000084.1"/>
</dbReference>
<dbReference type="InterPro" id="IPR029044">
    <property type="entry name" value="Nucleotide-diphossugar_trans"/>
</dbReference>
<reference evidence="2 3" key="1">
    <citation type="submission" date="2020-07" db="EMBL/GenBank/DDBJ databases">
        <title>Halophilic bacteria isolated from french cheeses.</title>
        <authorList>
            <person name="Kothe C.I."/>
            <person name="Farah-Kraiem B."/>
            <person name="Renault P."/>
            <person name="Dridi B."/>
        </authorList>
    </citation>
    <scope>NUCLEOTIDE SEQUENCE [LARGE SCALE GENOMIC DNA]</scope>
    <source>
        <strain evidence="2 3">FME14</strain>
    </source>
</reference>
<gene>
    <name evidence="2" type="ORF">EI167_19080</name>
</gene>